<evidence type="ECO:0000259" key="6">
    <source>
        <dbReference type="Pfam" id="PF07687"/>
    </source>
</evidence>
<protein>
    <submittedName>
        <fullName evidence="7">M20/M25/M40 family metallo-hydrolase</fullName>
    </submittedName>
</protein>
<dbReference type="EMBL" id="JALNMH010000013">
    <property type="protein sequence ID" value="MCK7595019.1"/>
    <property type="molecule type" value="Genomic_DNA"/>
</dbReference>
<dbReference type="PROSITE" id="PS00758">
    <property type="entry name" value="ARGE_DAPE_CPG2_1"/>
    <property type="match status" value="1"/>
</dbReference>
<keyword evidence="3" id="KW-0479">Metal-binding</keyword>
<sequence length="492" mass="52770">MIKTLLKGLSLLLVLLVGVLAFNTWRLDAAYPEVASYRPVLDEQAALARLSAALRIRTLSASAEAESLAPFLALHDLISEGFPRVHGAMEREVVNGGALLFRLPGREHCPALLLAAHQDVVPVEPGSEDSWRHPPWSGALAEGAVWGRGAIDDKGSMMAILEAVEALLAEGFRPRCPLLLAFGHDEETGGQRGAAEIARLLAERSVEVEAVLDEGGAITTGLVPGTDLPLASVGVAEKGYLSLRLTASGEGGHSSMPPHPTVVGRLAQAIARLEAERPPPGLSAVHREMLARIAPHVDLAARVPLANLWLFEPMVVAQLAGSPTTDATLRTTTAPTQLRAGVKDNILPRQAEAVVNFRIQPGDSVVAVTRRVRQLVEPFAIEVAQVEGFAGDPVDPADWNDPLFAAIERSLLATGDGPMLVAPYVTSGATDARHYAVLTPRLYRFSPVQLDAELMASFHGSNERMPVAEYARMQRFYRHLLATYAERGLPDP</sequence>
<evidence type="ECO:0000256" key="3">
    <source>
        <dbReference type="ARBA" id="ARBA00022723"/>
    </source>
</evidence>
<comment type="similarity">
    <text evidence="1">Belongs to the peptidase M20A family.</text>
</comment>
<dbReference type="Pfam" id="PF07687">
    <property type="entry name" value="M20_dimer"/>
    <property type="match status" value="1"/>
</dbReference>
<dbReference type="InterPro" id="IPR011650">
    <property type="entry name" value="Peptidase_M20_dimer"/>
</dbReference>
<dbReference type="RefSeq" id="WP_248210752.1">
    <property type="nucleotide sequence ID" value="NZ_JALNMH010000013.1"/>
</dbReference>
<dbReference type="PROSITE" id="PS00759">
    <property type="entry name" value="ARGE_DAPE_CPG2_2"/>
    <property type="match status" value="1"/>
</dbReference>
<dbReference type="Gene3D" id="1.10.150.900">
    <property type="match status" value="1"/>
</dbReference>
<evidence type="ECO:0000313" key="7">
    <source>
        <dbReference type="EMBL" id="MCK7595019.1"/>
    </source>
</evidence>
<keyword evidence="2" id="KW-0645">Protease</keyword>
<dbReference type="Gene3D" id="3.40.630.10">
    <property type="entry name" value="Zn peptidases"/>
    <property type="match status" value="1"/>
</dbReference>
<dbReference type="Pfam" id="PF01546">
    <property type="entry name" value="Peptidase_M20"/>
    <property type="match status" value="1"/>
</dbReference>
<dbReference type="Gene3D" id="3.30.70.360">
    <property type="match status" value="1"/>
</dbReference>
<dbReference type="InterPro" id="IPR047177">
    <property type="entry name" value="Pept_M20A"/>
</dbReference>
<dbReference type="InterPro" id="IPR002933">
    <property type="entry name" value="Peptidase_M20"/>
</dbReference>
<dbReference type="PANTHER" id="PTHR45962:SF1">
    <property type="entry name" value="N-FATTY-ACYL-AMINO ACID SYNTHASE_HYDROLASE PM20D1"/>
    <property type="match status" value="1"/>
</dbReference>
<dbReference type="InterPro" id="IPR001261">
    <property type="entry name" value="ArgE/DapE_CS"/>
</dbReference>
<keyword evidence="5" id="KW-0862">Zinc</keyword>
<organism evidence="7 8">
    <name type="scientific">Pseudomarimonas salicorniae</name>
    <dbReference type="NCBI Taxonomy" id="2933270"/>
    <lineage>
        <taxon>Bacteria</taxon>
        <taxon>Pseudomonadati</taxon>
        <taxon>Pseudomonadota</taxon>
        <taxon>Gammaproteobacteria</taxon>
        <taxon>Lysobacterales</taxon>
        <taxon>Lysobacteraceae</taxon>
        <taxon>Pseudomarimonas</taxon>
    </lineage>
</organism>
<accession>A0ABT0GLA4</accession>
<feature type="domain" description="Peptidase M20 dimerisation" evidence="6">
    <location>
        <begin position="235"/>
        <end position="379"/>
    </location>
</feature>
<comment type="caution">
    <text evidence="7">The sequence shown here is derived from an EMBL/GenBank/DDBJ whole genome shotgun (WGS) entry which is preliminary data.</text>
</comment>
<evidence type="ECO:0000256" key="5">
    <source>
        <dbReference type="ARBA" id="ARBA00022833"/>
    </source>
</evidence>
<evidence type="ECO:0000313" key="8">
    <source>
        <dbReference type="Proteomes" id="UP001431449"/>
    </source>
</evidence>
<dbReference type="SUPFAM" id="SSF55031">
    <property type="entry name" value="Bacterial exopeptidase dimerisation domain"/>
    <property type="match status" value="1"/>
</dbReference>
<evidence type="ECO:0000256" key="1">
    <source>
        <dbReference type="ARBA" id="ARBA00006247"/>
    </source>
</evidence>
<evidence type="ECO:0000256" key="2">
    <source>
        <dbReference type="ARBA" id="ARBA00022670"/>
    </source>
</evidence>
<proteinExistence type="inferred from homology"/>
<evidence type="ECO:0000256" key="4">
    <source>
        <dbReference type="ARBA" id="ARBA00022801"/>
    </source>
</evidence>
<dbReference type="InterPro" id="IPR036264">
    <property type="entry name" value="Bact_exopeptidase_dim_dom"/>
</dbReference>
<dbReference type="SUPFAM" id="SSF53187">
    <property type="entry name" value="Zn-dependent exopeptidases"/>
    <property type="match status" value="1"/>
</dbReference>
<reference evidence="7" key="1">
    <citation type="submission" date="2022-04" db="EMBL/GenBank/DDBJ databases">
        <title>Lysobacter sp. CAU 1642 isolated from sea sand.</title>
        <authorList>
            <person name="Kim W."/>
        </authorList>
    </citation>
    <scope>NUCLEOTIDE SEQUENCE</scope>
    <source>
        <strain evidence="7">CAU 1642</strain>
    </source>
</reference>
<name>A0ABT0GLA4_9GAMM</name>
<dbReference type="Proteomes" id="UP001431449">
    <property type="component" value="Unassembled WGS sequence"/>
</dbReference>
<keyword evidence="4" id="KW-0378">Hydrolase</keyword>
<dbReference type="PANTHER" id="PTHR45962">
    <property type="entry name" value="N-FATTY-ACYL-AMINO ACID SYNTHASE/HYDROLASE PM20D1"/>
    <property type="match status" value="1"/>
</dbReference>
<keyword evidence="8" id="KW-1185">Reference proteome</keyword>
<gene>
    <name evidence="7" type="ORF">M0G41_15220</name>
</gene>